<feature type="compositionally biased region" description="Basic and acidic residues" evidence="1">
    <location>
        <begin position="236"/>
        <end position="245"/>
    </location>
</feature>
<dbReference type="EMBL" id="JYDJ01000083">
    <property type="protein sequence ID" value="KRX45050.1"/>
    <property type="molecule type" value="Genomic_DNA"/>
</dbReference>
<sequence>MYNTSPEQLTSSIPKVLFDHRTVLTLLNRVISNRSQSAFRQYNIKQKLKKFWELDSIGIQHHEECSKCSVDLPVFLANNLRLSNWTWTSTPSIEKRDPGEMRDKLYNHAVQVMRKPLMKMMLPPMRKENHTSSVDDRSTLEQKLSLVQLRQTQSRGSKSSPTAQLKDTAGENRGWLLATNPHDPTSRCLTSRRSVIAGHWWSVGAADQSRLRRRPSGQLVSWRAWSASAVTIRTGKNREHEDEPAKSNNGRTGADPEEANQTTPPSGSLQAAVGRNPVTKFYWLTSKVTFLRRWTAAHEKYQTAYAHATVQQKEWKTNACECFSAFPGFRKTGKSMRRCHCYHMVTHDFSTTVFDGLGWTHPRKFDTFL</sequence>
<dbReference type="AlphaFoldDB" id="A0A0V0U1B6"/>
<proteinExistence type="predicted"/>
<accession>A0A0V0U1B6</accession>
<feature type="region of interest" description="Disordered" evidence="1">
    <location>
        <begin position="233"/>
        <end position="272"/>
    </location>
</feature>
<name>A0A0V0U1B6_9BILA</name>
<feature type="compositionally biased region" description="Polar residues" evidence="1">
    <location>
        <begin position="148"/>
        <end position="165"/>
    </location>
</feature>
<organism evidence="2 3">
    <name type="scientific">Trichinella murrelli</name>
    <dbReference type="NCBI Taxonomy" id="144512"/>
    <lineage>
        <taxon>Eukaryota</taxon>
        <taxon>Metazoa</taxon>
        <taxon>Ecdysozoa</taxon>
        <taxon>Nematoda</taxon>
        <taxon>Enoplea</taxon>
        <taxon>Dorylaimia</taxon>
        <taxon>Trichinellida</taxon>
        <taxon>Trichinellidae</taxon>
        <taxon>Trichinella</taxon>
    </lineage>
</organism>
<evidence type="ECO:0000313" key="2">
    <source>
        <dbReference type="EMBL" id="KRX45050.1"/>
    </source>
</evidence>
<dbReference type="Proteomes" id="UP000055048">
    <property type="component" value="Unassembled WGS sequence"/>
</dbReference>
<gene>
    <name evidence="2" type="ORF">T05_6016</name>
</gene>
<keyword evidence="3" id="KW-1185">Reference proteome</keyword>
<comment type="caution">
    <text evidence="2">The sequence shown here is derived from an EMBL/GenBank/DDBJ whole genome shotgun (WGS) entry which is preliminary data.</text>
</comment>
<reference evidence="2 3" key="1">
    <citation type="submission" date="2015-01" db="EMBL/GenBank/DDBJ databases">
        <title>Evolution of Trichinella species and genotypes.</title>
        <authorList>
            <person name="Korhonen P.K."/>
            <person name="Edoardo P."/>
            <person name="Giuseppe L.R."/>
            <person name="Gasser R.B."/>
        </authorList>
    </citation>
    <scope>NUCLEOTIDE SEQUENCE [LARGE SCALE GENOMIC DNA]</scope>
    <source>
        <strain evidence="2">ISS417</strain>
    </source>
</reference>
<feature type="region of interest" description="Disordered" evidence="1">
    <location>
        <begin position="148"/>
        <end position="187"/>
    </location>
</feature>
<protein>
    <submittedName>
        <fullName evidence="2">Uncharacterized protein</fullName>
    </submittedName>
</protein>
<feature type="compositionally biased region" description="Polar residues" evidence="1">
    <location>
        <begin position="259"/>
        <end position="269"/>
    </location>
</feature>
<evidence type="ECO:0000256" key="1">
    <source>
        <dbReference type="SAM" id="MobiDB-lite"/>
    </source>
</evidence>
<evidence type="ECO:0000313" key="3">
    <source>
        <dbReference type="Proteomes" id="UP000055048"/>
    </source>
</evidence>